<dbReference type="AlphaFoldDB" id="A0A1H7HKU9"/>
<evidence type="ECO:0000256" key="1">
    <source>
        <dbReference type="SAM" id="MobiDB-lite"/>
    </source>
</evidence>
<keyword evidence="2" id="KW-1133">Transmembrane helix</keyword>
<keyword evidence="2" id="KW-0472">Membrane</keyword>
<feature type="region of interest" description="Disordered" evidence="1">
    <location>
        <begin position="86"/>
        <end position="113"/>
    </location>
</feature>
<evidence type="ECO:0000256" key="2">
    <source>
        <dbReference type="SAM" id="Phobius"/>
    </source>
</evidence>
<feature type="region of interest" description="Disordered" evidence="1">
    <location>
        <begin position="26"/>
        <end position="52"/>
    </location>
</feature>
<evidence type="ECO:0000313" key="4">
    <source>
        <dbReference type="Proteomes" id="UP000199421"/>
    </source>
</evidence>
<feature type="transmembrane region" description="Helical" evidence="2">
    <location>
        <begin position="6"/>
        <end position="22"/>
    </location>
</feature>
<dbReference type="OrthoDB" id="793629at2"/>
<name>A0A1H7HKU9_OLID1</name>
<proteinExistence type="predicted"/>
<evidence type="ECO:0000313" key="3">
    <source>
        <dbReference type="EMBL" id="SEK51033.1"/>
    </source>
</evidence>
<accession>A0A1H7HKU9</accession>
<dbReference type="RefSeq" id="WP_093317642.1">
    <property type="nucleotide sequence ID" value="NZ_FOAF01000001.1"/>
</dbReference>
<gene>
    <name evidence="3" type="ORF">SAMN05661044_00414</name>
</gene>
<feature type="compositionally biased region" description="Basic residues" evidence="1">
    <location>
        <begin position="89"/>
        <end position="99"/>
    </location>
</feature>
<dbReference type="STRING" id="407022.SAMN05661044_00414"/>
<keyword evidence="2" id="KW-0812">Transmembrane</keyword>
<organism evidence="3 4">
    <name type="scientific">Olivibacter domesticus</name>
    <name type="common">Pseudosphingobacterium domesticum</name>
    <dbReference type="NCBI Taxonomy" id="407022"/>
    <lineage>
        <taxon>Bacteria</taxon>
        <taxon>Pseudomonadati</taxon>
        <taxon>Bacteroidota</taxon>
        <taxon>Sphingobacteriia</taxon>
        <taxon>Sphingobacteriales</taxon>
        <taxon>Sphingobacteriaceae</taxon>
        <taxon>Olivibacter</taxon>
    </lineage>
</organism>
<dbReference type="Proteomes" id="UP000199421">
    <property type="component" value="Unassembled WGS sequence"/>
</dbReference>
<reference evidence="4" key="1">
    <citation type="submission" date="2016-10" db="EMBL/GenBank/DDBJ databases">
        <authorList>
            <person name="Varghese N."/>
            <person name="Submissions S."/>
        </authorList>
    </citation>
    <scope>NUCLEOTIDE SEQUENCE [LARGE SCALE GENOMIC DNA]</scope>
    <source>
        <strain evidence="4">DSM 18733</strain>
    </source>
</reference>
<dbReference type="EMBL" id="FOAF01000001">
    <property type="protein sequence ID" value="SEK51033.1"/>
    <property type="molecule type" value="Genomic_DNA"/>
</dbReference>
<feature type="compositionally biased region" description="Basic and acidic residues" evidence="1">
    <location>
        <begin position="26"/>
        <end position="35"/>
    </location>
</feature>
<protein>
    <submittedName>
        <fullName evidence="3">Uncharacterized protein</fullName>
    </submittedName>
</protein>
<sequence length="134" mass="15939">METIFPFVIAALYFAFQIYSNFKKEQEKAKKRDPSQRPVGEQSPTYKEKRDWDKALQQKEVVLSETPKISKYEDFTGLVEEVEEVRRSKEVHRSHKHNNRSFEPNLQPMEENPYSDFDLRDAVIKAAILERPYK</sequence>
<keyword evidence="4" id="KW-1185">Reference proteome</keyword>